<proteinExistence type="predicted"/>
<comment type="caution">
    <text evidence="1">The sequence shown here is derived from an EMBL/GenBank/DDBJ whole genome shotgun (WGS) entry which is preliminary data.</text>
</comment>
<sequence length="137" mass="15880">MDLIHQTNPKHTIYWRLQSNIHYVLYPQKPGMFSSFLTVANTLANRFGYELSARRSFGSAFETVTEPGLAASLTWWRRSIVEVCFVSDGSVVAQMRHRGEVIHYSNHPELCELLRGWVCETQQREQTRYIPEEGETS</sequence>
<accession>A0A2P8ERZ0</accession>
<protein>
    <submittedName>
        <fullName evidence="1">Uncharacterized protein</fullName>
    </submittedName>
</protein>
<evidence type="ECO:0000313" key="1">
    <source>
        <dbReference type="EMBL" id="PSL12240.1"/>
    </source>
</evidence>
<name>A0A2P8ERZ0_9GAMM</name>
<reference evidence="1 2" key="1">
    <citation type="submission" date="2018-03" db="EMBL/GenBank/DDBJ databases">
        <title>Genomic Encyclopedia of Archaeal and Bacterial Type Strains, Phase II (KMG-II): from individual species to whole genera.</title>
        <authorList>
            <person name="Goeker M."/>
        </authorList>
    </citation>
    <scope>NUCLEOTIDE SEQUENCE [LARGE SCALE GENOMIC DNA]</scope>
    <source>
        <strain evidence="1 2">DSM 17586</strain>
    </source>
</reference>
<gene>
    <name evidence="1" type="ORF">CLV44_11975</name>
</gene>
<organism evidence="1 2">
    <name type="scientific">Marinobacterium halophilum</name>
    <dbReference type="NCBI Taxonomy" id="267374"/>
    <lineage>
        <taxon>Bacteria</taxon>
        <taxon>Pseudomonadati</taxon>
        <taxon>Pseudomonadota</taxon>
        <taxon>Gammaproteobacteria</taxon>
        <taxon>Oceanospirillales</taxon>
        <taxon>Oceanospirillaceae</taxon>
        <taxon>Marinobacterium</taxon>
    </lineage>
</organism>
<keyword evidence="2" id="KW-1185">Reference proteome</keyword>
<dbReference type="Proteomes" id="UP000242133">
    <property type="component" value="Unassembled WGS sequence"/>
</dbReference>
<evidence type="ECO:0000313" key="2">
    <source>
        <dbReference type="Proteomes" id="UP000242133"/>
    </source>
</evidence>
<dbReference type="AlphaFoldDB" id="A0A2P8ERZ0"/>
<dbReference type="EMBL" id="PYGI01000019">
    <property type="protein sequence ID" value="PSL12240.1"/>
    <property type="molecule type" value="Genomic_DNA"/>
</dbReference>